<keyword evidence="2" id="KW-0812">Transmembrane</keyword>
<dbReference type="OrthoDB" id="14252at2759"/>
<evidence type="ECO:0000256" key="1">
    <source>
        <dbReference type="SAM" id="MobiDB-lite"/>
    </source>
</evidence>
<evidence type="ECO:0000313" key="6">
    <source>
        <dbReference type="Proteomes" id="UP000310189"/>
    </source>
</evidence>
<dbReference type="InterPro" id="IPR000782">
    <property type="entry name" value="FAS1_domain"/>
</dbReference>
<feature type="domain" description="FAS1" evidence="4">
    <location>
        <begin position="563"/>
        <end position="712"/>
    </location>
</feature>
<accession>A0A4V4LV14</accession>
<sequence length="988" mass="108061">MTLIRRKDKTATTTILAVAMLLLELLITASASPWPGNGRSPTSTFVPVDPTSPTEMTVVDVLSADPQFSDLMRILQRLKLVPALSRLHDFTFYAPTNDAIRRADAVHSLTDNINESGREAVFYHILNYTVHEKHYSTLDKNEDRRTPVLHETLLHPGAAPGRPSHKAPPHSPWLPQPGDGIDLMGVGQHVRIGRANGTETCFGLSDLPVDANYTGHCHDNGAATILADKLKRARNGVIYPVDRVVLPPADLASQIRSHPSLSMLRDLIPAQAISDLEDSHAQGMTLFLPTNDAFNALDETVLGYLRNQIYASPDLLSLMSGHVGRGDGVGWSNTWSSLKDYKTNLKTELRVSELGVALHGDADTAAKINTTDILASNGVIHLIDAFVTPRKLLLLDSEKVLVGLNATRFVDLFRSASLSDKYLKDDKENLTLLVFRNDVFDGVEDGVDALSHEGEMASTLQYHIVPGNIRKHDVQSGELLATELKTRLLGGKGQRVVVTKSDRKGKSESSNKAGKGGGWSFNHASVLSDECGCTARYFDIANIATDKVGNKSIYFVSSVLEPPRDIMSVAVSDLRLSTFVASVYAAEMGEYLKHVPATTLLIPTNAAFEELGYAMKYLLKARAKSELTKLVDYHIIDDIVYTSDMANGTYKTLSNTKLDLHVHDNGNSTEMAVGSPRNEAGYSLNGEERKAVIREGDILTSSGVIHIIDQVERPAEVDITLRKLLKGSNANTMLDLFQKAGFQWLLDGDLPPPEDDSNPYEKRNTSAGHPVKPYTVLTPTDAAFTHINLTHYYEDRAALEALVRMHILPAPPDYLEDRDPYSLAEHDEAPPNDGHPLFIYDDMAYPSLLSYTEGGPSRYGDVAFKRAGDGWTVGIKGARGVNGPEDFASVLGFGRASPHFYNATADTLEDKDPDQEDPHAMSIGGGIVVLDTVLIPYEPSWIYRWGWIVATAFAGAGVLGGGGYASYVAYKRRQAYRAGYEALEGEED</sequence>
<gene>
    <name evidence="5" type="ORF">E3P99_00030</name>
</gene>
<dbReference type="EMBL" id="SPNW01000001">
    <property type="protein sequence ID" value="TIA93613.1"/>
    <property type="molecule type" value="Genomic_DNA"/>
</dbReference>
<dbReference type="Proteomes" id="UP000310189">
    <property type="component" value="Unassembled WGS sequence"/>
</dbReference>
<dbReference type="Gene3D" id="2.30.180.10">
    <property type="entry name" value="FAS1 domain"/>
    <property type="match status" value="5"/>
</dbReference>
<dbReference type="GO" id="GO:0005615">
    <property type="term" value="C:extracellular space"/>
    <property type="evidence" value="ECO:0007669"/>
    <property type="project" value="TreeGrafter"/>
</dbReference>
<comment type="caution">
    <text evidence="5">The sequence shown here is derived from an EMBL/GenBank/DDBJ whole genome shotgun (WGS) entry which is preliminary data.</text>
</comment>
<keyword evidence="2" id="KW-1133">Transmembrane helix</keyword>
<keyword evidence="6" id="KW-1185">Reference proteome</keyword>
<proteinExistence type="predicted"/>
<evidence type="ECO:0000256" key="2">
    <source>
        <dbReference type="SAM" id="Phobius"/>
    </source>
</evidence>
<dbReference type="Pfam" id="PF02469">
    <property type="entry name" value="Fasciclin"/>
    <property type="match status" value="5"/>
</dbReference>
<evidence type="ECO:0000256" key="3">
    <source>
        <dbReference type="SAM" id="SignalP"/>
    </source>
</evidence>
<dbReference type="GO" id="GO:0000329">
    <property type="term" value="C:fungal-type vacuole membrane"/>
    <property type="evidence" value="ECO:0007669"/>
    <property type="project" value="TreeGrafter"/>
</dbReference>
<feature type="region of interest" description="Disordered" evidence="1">
    <location>
        <begin position="154"/>
        <end position="176"/>
    </location>
</feature>
<dbReference type="PROSITE" id="PS50213">
    <property type="entry name" value="FAS1"/>
    <property type="match status" value="3"/>
</dbReference>
<feature type="signal peptide" evidence="3">
    <location>
        <begin position="1"/>
        <end position="31"/>
    </location>
</feature>
<feature type="domain" description="FAS1" evidence="4">
    <location>
        <begin position="55"/>
        <end position="245"/>
    </location>
</feature>
<dbReference type="PANTHER" id="PTHR10900:SF77">
    <property type="entry name" value="FI19380P1"/>
    <property type="match status" value="1"/>
</dbReference>
<dbReference type="PANTHER" id="PTHR10900">
    <property type="entry name" value="PERIOSTIN-RELATED"/>
    <property type="match status" value="1"/>
</dbReference>
<name>A0A4V4LV14_9BASI</name>
<dbReference type="InterPro" id="IPR036378">
    <property type="entry name" value="FAS1_dom_sf"/>
</dbReference>
<keyword evidence="2" id="KW-0472">Membrane</keyword>
<dbReference type="GO" id="GO:0016236">
    <property type="term" value="P:macroautophagy"/>
    <property type="evidence" value="ECO:0007669"/>
    <property type="project" value="TreeGrafter"/>
</dbReference>
<dbReference type="SMART" id="SM00554">
    <property type="entry name" value="FAS1"/>
    <property type="match status" value="3"/>
</dbReference>
<organism evidence="5 6">
    <name type="scientific">Wallemia hederae</name>
    <dbReference type="NCBI Taxonomy" id="1540922"/>
    <lineage>
        <taxon>Eukaryota</taxon>
        <taxon>Fungi</taxon>
        <taxon>Dikarya</taxon>
        <taxon>Basidiomycota</taxon>
        <taxon>Wallemiomycotina</taxon>
        <taxon>Wallemiomycetes</taxon>
        <taxon>Wallemiales</taxon>
        <taxon>Wallemiaceae</taxon>
        <taxon>Wallemia</taxon>
    </lineage>
</organism>
<feature type="transmembrane region" description="Helical" evidence="2">
    <location>
        <begin position="945"/>
        <end position="970"/>
    </location>
</feature>
<feature type="domain" description="FAS1" evidence="4">
    <location>
        <begin position="248"/>
        <end position="387"/>
    </location>
</feature>
<evidence type="ECO:0000313" key="5">
    <source>
        <dbReference type="EMBL" id="TIA93613.1"/>
    </source>
</evidence>
<dbReference type="SUPFAM" id="SSF82153">
    <property type="entry name" value="FAS1 domain"/>
    <property type="match status" value="5"/>
</dbReference>
<dbReference type="AlphaFoldDB" id="A0A4V4LV14"/>
<evidence type="ECO:0000259" key="4">
    <source>
        <dbReference type="PROSITE" id="PS50213"/>
    </source>
</evidence>
<feature type="chain" id="PRO_5020746266" description="FAS1 domain-containing protein" evidence="3">
    <location>
        <begin position="32"/>
        <end position="988"/>
    </location>
</feature>
<feature type="region of interest" description="Disordered" evidence="1">
    <location>
        <begin position="748"/>
        <end position="774"/>
    </location>
</feature>
<dbReference type="InterPro" id="IPR050904">
    <property type="entry name" value="Adhesion/Biosynth-related"/>
</dbReference>
<reference evidence="5 6" key="1">
    <citation type="submission" date="2019-03" db="EMBL/GenBank/DDBJ databases">
        <title>Sequencing 23 genomes of Wallemia ichthyophaga.</title>
        <authorList>
            <person name="Gostincar C."/>
        </authorList>
    </citation>
    <scope>NUCLEOTIDE SEQUENCE [LARGE SCALE GENOMIC DNA]</scope>
    <source>
        <strain evidence="5 6">EXF-5753</strain>
    </source>
</reference>
<keyword evidence="3" id="KW-0732">Signal</keyword>
<protein>
    <recommendedName>
        <fullName evidence="4">FAS1 domain-containing protein</fullName>
    </recommendedName>
</protein>